<dbReference type="SUPFAM" id="SSF50182">
    <property type="entry name" value="Sm-like ribonucleoproteins"/>
    <property type="match status" value="1"/>
</dbReference>
<dbReference type="GO" id="GO:0016020">
    <property type="term" value="C:membrane"/>
    <property type="evidence" value="ECO:0007669"/>
    <property type="project" value="UniProtKB-SubCell"/>
</dbReference>
<reference evidence="7 9" key="1">
    <citation type="submission" date="2016-10" db="EMBL/GenBank/DDBJ databases">
        <title>Draft genome sequences of four alkaliphilic bacteria belonging to the Anaerobacillus genus.</title>
        <authorList>
            <person name="Bassil N.M."/>
            <person name="Lloyd J.R."/>
        </authorList>
    </citation>
    <scope>NUCLEOTIDE SEQUENCE [LARGE SCALE GENOMIC DNA]</scope>
    <source>
        <strain evidence="7 9">NB2006</strain>
    </source>
</reference>
<dbReference type="Proteomes" id="UP000180175">
    <property type="component" value="Chromosome"/>
</dbReference>
<keyword evidence="9" id="KW-1185">Reference proteome</keyword>
<accession>A0A1S2L9G3</accession>
<evidence type="ECO:0000313" key="7">
    <source>
        <dbReference type="EMBL" id="OIJ08996.1"/>
    </source>
</evidence>
<name>A0A1S2L9G3_9BACI</name>
<evidence type="ECO:0000256" key="5">
    <source>
        <dbReference type="SAM" id="Phobius"/>
    </source>
</evidence>
<dbReference type="EMBL" id="LQXD01000157">
    <property type="protein sequence ID" value="OIJ08996.1"/>
    <property type="molecule type" value="Genomic_DNA"/>
</dbReference>
<dbReference type="RefSeq" id="WP_071318333.1">
    <property type="nucleotide sequence ID" value="NZ_CP063356.2"/>
</dbReference>
<keyword evidence="2 5" id="KW-0812">Transmembrane</keyword>
<dbReference type="KEGG" id="aia:AWH56_004980"/>
<dbReference type="EMBL" id="CP063356">
    <property type="protein sequence ID" value="QOY37003.1"/>
    <property type="molecule type" value="Genomic_DNA"/>
</dbReference>
<dbReference type="InterPro" id="IPR006685">
    <property type="entry name" value="MscS_channel_2nd"/>
</dbReference>
<organism evidence="7 9">
    <name type="scientific">Anaerobacillus isosaccharinicus</name>
    <dbReference type="NCBI Taxonomy" id="1532552"/>
    <lineage>
        <taxon>Bacteria</taxon>
        <taxon>Bacillati</taxon>
        <taxon>Bacillota</taxon>
        <taxon>Bacilli</taxon>
        <taxon>Bacillales</taxon>
        <taxon>Bacillaceae</taxon>
        <taxon>Anaerobacillus</taxon>
    </lineage>
</organism>
<evidence type="ECO:0000256" key="1">
    <source>
        <dbReference type="ARBA" id="ARBA00004370"/>
    </source>
</evidence>
<feature type="transmembrane region" description="Helical" evidence="5">
    <location>
        <begin position="13"/>
        <end position="34"/>
    </location>
</feature>
<reference evidence="8 9" key="3">
    <citation type="journal article" date="2019" name="Int. J. Syst. Evol. Microbiol.">
        <title>Anaerobacillus isosaccharinicus sp. nov., an alkaliphilic bacterium which degrades isosaccharinic acid.</title>
        <authorList>
            <person name="Bassil N.M."/>
            <person name="Lloyd J.R."/>
        </authorList>
    </citation>
    <scope>NUCLEOTIDE SEQUENCE [LARGE SCALE GENOMIC DNA]</scope>
    <source>
        <strain evidence="8 9">NB2006</strain>
    </source>
</reference>
<reference evidence="8" key="4">
    <citation type="submission" date="2020-10" db="EMBL/GenBank/DDBJ databases">
        <authorList>
            <person name="Bassil N.M."/>
            <person name="Lloyd J.R."/>
        </authorList>
    </citation>
    <scope>NUCLEOTIDE SEQUENCE</scope>
    <source>
        <strain evidence="8">NB2006</strain>
    </source>
</reference>
<protein>
    <submittedName>
        <fullName evidence="8">Mechanosensitive ion channel</fullName>
    </submittedName>
</protein>
<dbReference type="GO" id="GO:0055085">
    <property type="term" value="P:transmembrane transport"/>
    <property type="evidence" value="ECO:0007669"/>
    <property type="project" value="InterPro"/>
</dbReference>
<dbReference type="Gene3D" id="2.30.30.60">
    <property type="match status" value="1"/>
</dbReference>
<evidence type="ECO:0000256" key="2">
    <source>
        <dbReference type="ARBA" id="ARBA00022692"/>
    </source>
</evidence>
<dbReference type="OrthoDB" id="9809206at2"/>
<feature type="transmembrane region" description="Helical" evidence="5">
    <location>
        <begin position="78"/>
        <end position="108"/>
    </location>
</feature>
<dbReference type="Pfam" id="PF00924">
    <property type="entry name" value="MS_channel_2nd"/>
    <property type="match status" value="1"/>
</dbReference>
<sequence length="280" mass="32544">MQEIIPYFSENPIIYKLVLSFIILLTYIYLIRISNKLLFKTIKDNSLYYTTRKRLYYLHSIIILVILVLIWSESRLDLTIYVGFISAGIAIALREIFTNIVALLIIVIQNPFEVGDRVIVNDRAGDVIDQKIFHFVVMEVTTKTEGAQSTGKIIHIPNNYIFLHPIANANKGFAYIWNEIEIRLTLDSEWEDAKAQFETILNKHAQHITVEAQEKVLEASKKYLLHYQDLSPIVYVTVKDGFIKLTMRYLTEPRKARITEDSIWQEILLYTKESKGIKLA</sequence>
<keyword evidence="4 5" id="KW-0472">Membrane</keyword>
<evidence type="ECO:0000313" key="9">
    <source>
        <dbReference type="Proteomes" id="UP000180175"/>
    </source>
</evidence>
<feature type="domain" description="Mechanosensitive ion channel MscS" evidence="6">
    <location>
        <begin position="96"/>
        <end position="170"/>
    </location>
</feature>
<evidence type="ECO:0000256" key="3">
    <source>
        <dbReference type="ARBA" id="ARBA00022989"/>
    </source>
</evidence>
<dbReference type="PANTHER" id="PTHR30566">
    <property type="entry name" value="YNAI-RELATED MECHANOSENSITIVE ION CHANNEL"/>
    <property type="match status" value="1"/>
</dbReference>
<comment type="subcellular location">
    <subcellularLocation>
        <location evidence="1">Membrane</location>
    </subcellularLocation>
</comment>
<dbReference type="InterPro" id="IPR023408">
    <property type="entry name" value="MscS_beta-dom_sf"/>
</dbReference>
<evidence type="ECO:0000256" key="4">
    <source>
        <dbReference type="ARBA" id="ARBA00023136"/>
    </source>
</evidence>
<feature type="transmembrane region" description="Helical" evidence="5">
    <location>
        <begin position="55"/>
        <end position="72"/>
    </location>
</feature>
<evidence type="ECO:0000313" key="8">
    <source>
        <dbReference type="EMBL" id="QOY37003.1"/>
    </source>
</evidence>
<dbReference type="InterPro" id="IPR010920">
    <property type="entry name" value="LSM_dom_sf"/>
</dbReference>
<dbReference type="PANTHER" id="PTHR30566:SF5">
    <property type="entry name" value="MECHANOSENSITIVE ION CHANNEL PROTEIN 1, MITOCHONDRIAL-RELATED"/>
    <property type="match status" value="1"/>
</dbReference>
<proteinExistence type="predicted"/>
<evidence type="ECO:0000259" key="6">
    <source>
        <dbReference type="Pfam" id="PF00924"/>
    </source>
</evidence>
<keyword evidence="3 5" id="KW-1133">Transmembrane helix</keyword>
<dbReference type="AlphaFoldDB" id="A0A1S2L9G3"/>
<reference evidence="8 9" key="2">
    <citation type="journal article" date="2017" name="Genome Announc.">
        <title>Draft Genome Sequences of Four Alkaliphilic Bacteria Belonging to the Anaerobacillus Genus.</title>
        <authorList>
            <person name="Bassil N.M."/>
            <person name="Lloyd J.R."/>
        </authorList>
    </citation>
    <scope>NUCLEOTIDE SEQUENCE [LARGE SCALE GENOMIC DNA]</scope>
    <source>
        <strain evidence="8 9">NB2006</strain>
    </source>
</reference>
<gene>
    <name evidence="8" type="ORF">AWH56_004980</name>
    <name evidence="7" type="ORF">AWH56_17940</name>
</gene>